<dbReference type="AlphaFoldDB" id="A0AAF3EDK5"/>
<feature type="domain" description="Sushi" evidence="3">
    <location>
        <begin position="8"/>
        <end position="68"/>
    </location>
</feature>
<feature type="domain" description="Sushi" evidence="3">
    <location>
        <begin position="108"/>
        <end position="168"/>
    </location>
</feature>
<evidence type="ECO:0000256" key="2">
    <source>
        <dbReference type="PROSITE-ProRule" id="PRU00302"/>
    </source>
</evidence>
<dbReference type="SUPFAM" id="SSF57535">
    <property type="entry name" value="Complement control module/SCR domain"/>
    <property type="match status" value="2"/>
</dbReference>
<organism evidence="4 5">
    <name type="scientific">Mesorhabditis belari</name>
    <dbReference type="NCBI Taxonomy" id="2138241"/>
    <lineage>
        <taxon>Eukaryota</taxon>
        <taxon>Metazoa</taxon>
        <taxon>Ecdysozoa</taxon>
        <taxon>Nematoda</taxon>
        <taxon>Chromadorea</taxon>
        <taxon>Rhabditida</taxon>
        <taxon>Rhabditina</taxon>
        <taxon>Rhabditomorpha</taxon>
        <taxon>Rhabditoidea</taxon>
        <taxon>Rhabditidae</taxon>
        <taxon>Mesorhabditinae</taxon>
        <taxon>Mesorhabditis</taxon>
    </lineage>
</organism>
<evidence type="ECO:0000313" key="4">
    <source>
        <dbReference type="Proteomes" id="UP000887575"/>
    </source>
</evidence>
<dbReference type="WBParaSite" id="MBELARI_LOCUS1318">
    <property type="protein sequence ID" value="MBELARI_LOCUS1318"/>
    <property type="gene ID" value="MBELARI_LOCUS1318"/>
</dbReference>
<dbReference type="CDD" id="cd00033">
    <property type="entry name" value="CCP"/>
    <property type="match status" value="1"/>
</dbReference>
<dbReference type="PROSITE" id="PS50923">
    <property type="entry name" value="SUSHI"/>
    <property type="match status" value="2"/>
</dbReference>
<dbReference type="Pfam" id="PF00084">
    <property type="entry name" value="Sushi"/>
    <property type="match status" value="1"/>
</dbReference>
<name>A0AAF3EDK5_9BILA</name>
<feature type="disulfide bond" evidence="2">
    <location>
        <begin position="139"/>
        <end position="166"/>
    </location>
</feature>
<evidence type="ECO:0000313" key="5">
    <source>
        <dbReference type="WBParaSite" id="MBELARI_LOCUS12059"/>
    </source>
</evidence>
<dbReference type="Proteomes" id="UP000887575">
    <property type="component" value="Unassembled WGS sequence"/>
</dbReference>
<dbReference type="Gene3D" id="2.10.70.10">
    <property type="entry name" value="Complement Module, domain 1"/>
    <property type="match status" value="2"/>
</dbReference>
<comment type="caution">
    <text evidence="2">Lacks conserved residue(s) required for the propagation of feature annotation.</text>
</comment>
<accession>A0AAF3EDK5</accession>
<sequence>MKRQAPLQTCPPLMVTSGTVNYMQANPNELYSQGTTATLSCPTGSVTGAMTTTCTSGTWQPPIGSCGGAIGVSNPLGIGSFSPSPSVPMGLGTSPLGVPGSTGTTGALQCLDMLTPMNGQIKYGETGLHPSGSRATLSCSPGYMAQGQNEATCTNGVWVPAAMGMCSMSSSGMTPIIPPSAAMA</sequence>
<dbReference type="WBParaSite" id="MBELARI_LOCUS12059">
    <property type="protein sequence ID" value="MBELARI_LOCUS12059"/>
    <property type="gene ID" value="MBELARI_LOCUS12059"/>
</dbReference>
<feature type="disulfide bond" evidence="2">
    <location>
        <begin position="110"/>
        <end position="153"/>
    </location>
</feature>
<evidence type="ECO:0000313" key="6">
    <source>
        <dbReference type="WBParaSite" id="MBELARI_LOCUS1318"/>
    </source>
</evidence>
<dbReference type="InterPro" id="IPR035976">
    <property type="entry name" value="Sushi/SCR/CCP_sf"/>
</dbReference>
<evidence type="ECO:0000256" key="1">
    <source>
        <dbReference type="ARBA" id="ARBA00023157"/>
    </source>
</evidence>
<keyword evidence="4" id="KW-1185">Reference proteome</keyword>
<keyword evidence="1 2" id="KW-1015">Disulfide bond</keyword>
<protein>
    <recommendedName>
        <fullName evidence="3">Sushi domain-containing protein</fullName>
    </recommendedName>
</protein>
<keyword evidence="2" id="KW-0768">Sushi</keyword>
<evidence type="ECO:0000259" key="3">
    <source>
        <dbReference type="PROSITE" id="PS50923"/>
    </source>
</evidence>
<reference evidence="5 6" key="1">
    <citation type="submission" date="2024-02" db="UniProtKB">
        <authorList>
            <consortium name="WormBaseParasite"/>
        </authorList>
    </citation>
    <scope>IDENTIFICATION</scope>
</reference>
<dbReference type="InterPro" id="IPR000436">
    <property type="entry name" value="Sushi_SCR_CCP_dom"/>
</dbReference>
<dbReference type="SMART" id="SM00032">
    <property type="entry name" value="CCP"/>
    <property type="match status" value="2"/>
</dbReference>
<proteinExistence type="predicted"/>